<dbReference type="Pfam" id="PF13443">
    <property type="entry name" value="HTH_26"/>
    <property type="match status" value="1"/>
</dbReference>
<dbReference type="PANTHER" id="PTHR46797">
    <property type="entry name" value="HTH-TYPE TRANSCRIPTIONAL REGULATOR"/>
    <property type="match status" value="1"/>
</dbReference>
<evidence type="ECO:0000259" key="2">
    <source>
        <dbReference type="PROSITE" id="PS50943"/>
    </source>
</evidence>
<reference evidence="3" key="1">
    <citation type="submission" date="2020-12" db="EMBL/GenBank/DDBJ databases">
        <title>Vagococcus allomyrinae sp. nov. and Enterococcus lavae sp. nov., isolated from the larvae of Allomyrina dichotoma.</title>
        <authorList>
            <person name="Lee S.D."/>
        </authorList>
    </citation>
    <scope>NUCLEOTIDE SEQUENCE</scope>
    <source>
        <strain evidence="3">BWB3-3</strain>
    </source>
</reference>
<dbReference type="GO" id="GO:0003700">
    <property type="term" value="F:DNA-binding transcription factor activity"/>
    <property type="evidence" value="ECO:0007669"/>
    <property type="project" value="TreeGrafter"/>
</dbReference>
<dbReference type="AlphaFoldDB" id="A0A940PBD1"/>
<dbReference type="CDD" id="cd00093">
    <property type="entry name" value="HTH_XRE"/>
    <property type="match status" value="1"/>
</dbReference>
<name>A0A940PBD1_9ENTE</name>
<dbReference type="Proteomes" id="UP000674938">
    <property type="component" value="Unassembled WGS sequence"/>
</dbReference>
<accession>A0A940PBD1</accession>
<dbReference type="SMART" id="SM00530">
    <property type="entry name" value="HTH_XRE"/>
    <property type="match status" value="1"/>
</dbReference>
<keyword evidence="1" id="KW-0238">DNA-binding</keyword>
<gene>
    <name evidence="3" type="ORF">I6N95_11515</name>
</gene>
<dbReference type="GO" id="GO:0003677">
    <property type="term" value="F:DNA binding"/>
    <property type="evidence" value="ECO:0007669"/>
    <property type="project" value="UniProtKB-KW"/>
</dbReference>
<evidence type="ECO:0000313" key="4">
    <source>
        <dbReference type="Proteomes" id="UP000674938"/>
    </source>
</evidence>
<protein>
    <submittedName>
        <fullName evidence="3">Helix-turn-helix transcriptional regulator</fullName>
    </submittedName>
</protein>
<keyword evidence="4" id="KW-1185">Reference proteome</keyword>
<dbReference type="Gene3D" id="1.10.260.40">
    <property type="entry name" value="lambda repressor-like DNA-binding domains"/>
    <property type="match status" value="1"/>
</dbReference>
<comment type="caution">
    <text evidence="3">The sequence shown here is derived from an EMBL/GenBank/DDBJ whole genome shotgun (WGS) entry which is preliminary data.</text>
</comment>
<proteinExistence type="predicted"/>
<dbReference type="InterPro" id="IPR001387">
    <property type="entry name" value="Cro/C1-type_HTH"/>
</dbReference>
<dbReference type="PROSITE" id="PS50943">
    <property type="entry name" value="HTH_CROC1"/>
    <property type="match status" value="1"/>
</dbReference>
<feature type="domain" description="HTH cro/C1-type" evidence="2">
    <location>
        <begin position="16"/>
        <end position="71"/>
    </location>
</feature>
<dbReference type="PANTHER" id="PTHR46797:SF1">
    <property type="entry name" value="METHYLPHOSPHONATE SYNTHASE"/>
    <property type="match status" value="1"/>
</dbReference>
<dbReference type="EMBL" id="JAEEGA010000007">
    <property type="protein sequence ID" value="MBP1041635.1"/>
    <property type="molecule type" value="Genomic_DNA"/>
</dbReference>
<evidence type="ECO:0000313" key="3">
    <source>
        <dbReference type="EMBL" id="MBP1041635.1"/>
    </source>
</evidence>
<dbReference type="SUPFAM" id="SSF47413">
    <property type="entry name" value="lambda repressor-like DNA-binding domains"/>
    <property type="match status" value="1"/>
</dbReference>
<sequence length="114" mass="13219">MVDNQKQHNVLVSKRIQELVNQEKITPNRLATLADLTPSTLNSIYTGKSKNPTIKTITNICDALDISVREFFDFPPYNLRPSQTEESPEELMRYLKQLSREIQQIEKKIQKKTS</sequence>
<organism evidence="3 4">
    <name type="scientific">Vagococcus allomyrinae</name>
    <dbReference type="NCBI Taxonomy" id="2794353"/>
    <lineage>
        <taxon>Bacteria</taxon>
        <taxon>Bacillati</taxon>
        <taxon>Bacillota</taxon>
        <taxon>Bacilli</taxon>
        <taxon>Lactobacillales</taxon>
        <taxon>Enterococcaceae</taxon>
        <taxon>Vagococcus</taxon>
    </lineage>
</organism>
<dbReference type="RefSeq" id="WP_209527854.1">
    <property type="nucleotide sequence ID" value="NZ_JAEEGA010000007.1"/>
</dbReference>
<dbReference type="InterPro" id="IPR050807">
    <property type="entry name" value="TransReg_Diox_bact_type"/>
</dbReference>
<dbReference type="InterPro" id="IPR010982">
    <property type="entry name" value="Lambda_DNA-bd_dom_sf"/>
</dbReference>
<evidence type="ECO:0000256" key="1">
    <source>
        <dbReference type="ARBA" id="ARBA00023125"/>
    </source>
</evidence>
<dbReference type="GO" id="GO:0005829">
    <property type="term" value="C:cytosol"/>
    <property type="evidence" value="ECO:0007669"/>
    <property type="project" value="TreeGrafter"/>
</dbReference>